<evidence type="ECO:0000313" key="4">
    <source>
        <dbReference type="Proteomes" id="UP000719412"/>
    </source>
</evidence>
<reference evidence="3" key="1">
    <citation type="journal article" date="2020" name="J Insects Food Feed">
        <title>The yellow mealworm (Tenebrio molitor) genome: a resource for the emerging insects as food and feed industry.</title>
        <authorList>
            <person name="Eriksson T."/>
            <person name="Andere A."/>
            <person name="Kelstrup H."/>
            <person name="Emery V."/>
            <person name="Picard C."/>
        </authorList>
    </citation>
    <scope>NUCLEOTIDE SEQUENCE</scope>
    <source>
        <strain evidence="3">Stoneville</strain>
        <tissue evidence="3">Whole head</tissue>
    </source>
</reference>
<protein>
    <submittedName>
        <fullName evidence="3">Uncharacterized protein</fullName>
    </submittedName>
</protein>
<sequence length="336" mass="38775">MQMCINFGGLHVLISWLSTIVGEKASLRGEIAISKEIRPAYNKMQFHIWPIVAKLHELYPWNMQQRAKTSHRCFECGVTERRGEEVEWSVKNFITLKSMNDDSSNEIQAKKIKILWSSCGRRRRKYWSHQTKPVDDILKIVAAMMQYSSLLVHEFERLSKRSGMINLVWSGAERLRRLESSTGFLIDKYLQNRLHRGEDSKMQNEGNDVDMSNRRILIGLDWSRRQRSNQDTANVENVSVDFDRPIQKTVKMRSECDSCPELLPCQRARTGNQKSECAATPLQTSSKLLLYTTPSTIHICYQVGQCLEGPRRRDAPIDDTPQPRALRPFEDSGAQT</sequence>
<keyword evidence="2" id="KW-0732">Signal</keyword>
<gene>
    <name evidence="3" type="ORF">GEV33_004866</name>
</gene>
<name>A0A8J6HNK2_TENMO</name>
<feature type="region of interest" description="Disordered" evidence="1">
    <location>
        <begin position="311"/>
        <end position="336"/>
    </location>
</feature>
<dbReference type="AlphaFoldDB" id="A0A8J6HNK2"/>
<evidence type="ECO:0000313" key="3">
    <source>
        <dbReference type="EMBL" id="KAH0817924.1"/>
    </source>
</evidence>
<feature type="signal peptide" evidence="2">
    <location>
        <begin position="1"/>
        <end position="22"/>
    </location>
</feature>
<dbReference type="Proteomes" id="UP000719412">
    <property type="component" value="Unassembled WGS sequence"/>
</dbReference>
<organism evidence="3 4">
    <name type="scientific">Tenebrio molitor</name>
    <name type="common">Yellow mealworm beetle</name>
    <dbReference type="NCBI Taxonomy" id="7067"/>
    <lineage>
        <taxon>Eukaryota</taxon>
        <taxon>Metazoa</taxon>
        <taxon>Ecdysozoa</taxon>
        <taxon>Arthropoda</taxon>
        <taxon>Hexapoda</taxon>
        <taxon>Insecta</taxon>
        <taxon>Pterygota</taxon>
        <taxon>Neoptera</taxon>
        <taxon>Endopterygota</taxon>
        <taxon>Coleoptera</taxon>
        <taxon>Polyphaga</taxon>
        <taxon>Cucujiformia</taxon>
        <taxon>Tenebrionidae</taxon>
        <taxon>Tenebrio</taxon>
    </lineage>
</organism>
<proteinExistence type="predicted"/>
<dbReference type="EMBL" id="JABDTM020018601">
    <property type="protein sequence ID" value="KAH0817924.1"/>
    <property type="molecule type" value="Genomic_DNA"/>
</dbReference>
<accession>A0A8J6HNK2</accession>
<feature type="chain" id="PRO_5035287748" evidence="2">
    <location>
        <begin position="23"/>
        <end position="336"/>
    </location>
</feature>
<evidence type="ECO:0000256" key="1">
    <source>
        <dbReference type="SAM" id="MobiDB-lite"/>
    </source>
</evidence>
<comment type="caution">
    <text evidence="3">The sequence shown here is derived from an EMBL/GenBank/DDBJ whole genome shotgun (WGS) entry which is preliminary data.</text>
</comment>
<keyword evidence="4" id="KW-1185">Reference proteome</keyword>
<reference evidence="3" key="2">
    <citation type="submission" date="2021-08" db="EMBL/GenBank/DDBJ databases">
        <authorList>
            <person name="Eriksson T."/>
        </authorList>
    </citation>
    <scope>NUCLEOTIDE SEQUENCE</scope>
    <source>
        <strain evidence="3">Stoneville</strain>
        <tissue evidence="3">Whole head</tissue>
    </source>
</reference>
<evidence type="ECO:0000256" key="2">
    <source>
        <dbReference type="SAM" id="SignalP"/>
    </source>
</evidence>